<keyword evidence="3" id="KW-0808">Transferase</keyword>
<evidence type="ECO:0000256" key="1">
    <source>
        <dbReference type="PIRSR" id="PIRSR605493-1"/>
    </source>
</evidence>
<dbReference type="PANTHER" id="PTHR33254:SF4">
    <property type="entry name" value="4-HYDROXY-4-METHYL-2-OXOGLUTARATE ALDOLASE 3-RELATED"/>
    <property type="match status" value="1"/>
</dbReference>
<keyword evidence="3" id="KW-0489">Methyltransferase</keyword>
<keyword evidence="1" id="KW-0479">Metal-binding</keyword>
<dbReference type="Pfam" id="PF03737">
    <property type="entry name" value="RraA-like"/>
    <property type="match status" value="2"/>
</dbReference>
<feature type="binding site" evidence="1">
    <location>
        <begin position="311"/>
        <end position="314"/>
    </location>
    <ligand>
        <name>substrate</name>
    </ligand>
</feature>
<gene>
    <name evidence="3" type="ORF">N7492_002298</name>
</gene>
<dbReference type="InterPro" id="IPR005493">
    <property type="entry name" value="RraA/RraA-like"/>
</dbReference>
<dbReference type="GO" id="GO:0046872">
    <property type="term" value="F:metal ion binding"/>
    <property type="evidence" value="ECO:0007669"/>
    <property type="project" value="UniProtKB-KW"/>
</dbReference>
<dbReference type="SUPFAM" id="SSF89562">
    <property type="entry name" value="RraA-like"/>
    <property type="match status" value="2"/>
</dbReference>
<evidence type="ECO:0000313" key="3">
    <source>
        <dbReference type="EMBL" id="KAJ5179088.1"/>
    </source>
</evidence>
<dbReference type="Gene3D" id="3.50.30.40">
    <property type="entry name" value="Ribonuclease E inhibitor RraA/RraA-like"/>
    <property type="match status" value="2"/>
</dbReference>
<reference evidence="3" key="2">
    <citation type="journal article" date="2023" name="IMA Fungus">
        <title>Comparative genomic study of the Penicillium genus elucidates a diverse pangenome and 15 lateral gene transfer events.</title>
        <authorList>
            <person name="Petersen C."/>
            <person name="Sorensen T."/>
            <person name="Nielsen M.R."/>
            <person name="Sondergaard T.E."/>
            <person name="Sorensen J.L."/>
            <person name="Fitzpatrick D.A."/>
            <person name="Frisvad J.C."/>
            <person name="Nielsen K.L."/>
        </authorList>
    </citation>
    <scope>NUCLEOTIDE SEQUENCE</scope>
    <source>
        <strain evidence="3">IBT 21917</strain>
    </source>
</reference>
<keyword evidence="1" id="KW-0460">Magnesium</keyword>
<dbReference type="GO" id="GO:0008168">
    <property type="term" value="F:methyltransferase activity"/>
    <property type="evidence" value="ECO:0007669"/>
    <property type="project" value="UniProtKB-KW"/>
</dbReference>
<comment type="cofactor">
    <cofactor evidence="1">
        <name>Mg(2+)</name>
        <dbReference type="ChEBI" id="CHEBI:18420"/>
    </cofactor>
</comment>
<feature type="region of interest" description="Disordered" evidence="2">
    <location>
        <begin position="51"/>
        <end position="70"/>
    </location>
</feature>
<accession>A0A9W9IJ61</accession>
<protein>
    <submittedName>
        <fullName evidence="3">Demethylmenaquinone methyltransferase</fullName>
    </submittedName>
</protein>
<name>A0A9W9IJ61_9EURO</name>
<dbReference type="PANTHER" id="PTHR33254">
    <property type="entry name" value="4-HYDROXY-4-METHYL-2-OXOGLUTARATE ALDOLASE 3-RELATED"/>
    <property type="match status" value="1"/>
</dbReference>
<evidence type="ECO:0000256" key="2">
    <source>
        <dbReference type="SAM" id="MobiDB-lite"/>
    </source>
</evidence>
<dbReference type="CDD" id="cd16841">
    <property type="entry name" value="RraA_family"/>
    <property type="match status" value="2"/>
</dbReference>
<dbReference type="EMBL" id="JAPQKO010000002">
    <property type="protein sequence ID" value="KAJ5179088.1"/>
    <property type="molecule type" value="Genomic_DNA"/>
</dbReference>
<dbReference type="GO" id="GO:0032259">
    <property type="term" value="P:methylation"/>
    <property type="evidence" value="ECO:0007669"/>
    <property type="project" value="UniProtKB-KW"/>
</dbReference>
<organism evidence="3 4">
    <name type="scientific">Penicillium capsulatum</name>
    <dbReference type="NCBI Taxonomy" id="69766"/>
    <lineage>
        <taxon>Eukaryota</taxon>
        <taxon>Fungi</taxon>
        <taxon>Dikarya</taxon>
        <taxon>Ascomycota</taxon>
        <taxon>Pezizomycotina</taxon>
        <taxon>Eurotiomycetes</taxon>
        <taxon>Eurotiomycetidae</taxon>
        <taxon>Eurotiales</taxon>
        <taxon>Aspergillaceae</taxon>
        <taxon>Penicillium</taxon>
    </lineage>
</organism>
<dbReference type="Proteomes" id="UP001146351">
    <property type="component" value="Unassembled WGS sequence"/>
</dbReference>
<dbReference type="InterPro" id="IPR036704">
    <property type="entry name" value="RraA/RraA-like_sf"/>
</dbReference>
<comment type="caution">
    <text evidence="3">The sequence shown here is derived from an EMBL/GenBank/DDBJ whole genome shotgun (WGS) entry which is preliminary data.</text>
</comment>
<feature type="binding site" evidence="1">
    <location>
        <position position="333"/>
    </location>
    <ligand>
        <name>substrate</name>
    </ligand>
</feature>
<evidence type="ECO:0000313" key="4">
    <source>
        <dbReference type="Proteomes" id="UP001146351"/>
    </source>
</evidence>
<dbReference type="AlphaFoldDB" id="A0A9W9IJ61"/>
<dbReference type="OrthoDB" id="1476984at2759"/>
<reference evidence="3" key="1">
    <citation type="submission" date="2022-11" db="EMBL/GenBank/DDBJ databases">
        <authorList>
            <person name="Petersen C."/>
        </authorList>
    </citation>
    <scope>NUCLEOTIDE SEQUENCE</scope>
    <source>
        <strain evidence="3">IBT 21917</strain>
    </source>
</reference>
<proteinExistence type="predicted"/>
<feature type="binding site" evidence="1">
    <location>
        <position position="334"/>
    </location>
    <ligand>
        <name>Mg(2+)</name>
        <dbReference type="ChEBI" id="CHEBI:18420"/>
    </ligand>
</feature>
<keyword evidence="4" id="KW-1185">Reference proteome</keyword>
<sequence>MGQYRALGRLSALDTNTVSDALDLLGIHGATYGLLPLWKCPKIAGRVSTVKFSTNPSTSPPTHPSPSVLNGRAEDDRILVISGGINGISCWDDMIDGIRKSDSIRGAIIDGMCRDNKDMSQAEYPVYGRGLVSVHHQSAHITSGTPIQIRGFTVHEDDYVIADSSGAVFVSAERIEEVLEASESIKRHQAFLAEAIENDLPVPETVSQPQFATVRNHNKVSAEDQELVALFATSDTPAVSDALDKLGIQGQALKIMPLTNYTKVTVGPAFTVRYMPATDPPGGVGNWIDDVAQGDMIVMDNGGRTDCTIWGDLMTQYAGIRGISGTVIDGVCRDVNRALSDDYPMFTSGRFMRTAKDRVQLAGVNESIGIGGVHVKSRDIVVADANGVVFVPRERAREVAKLAQWVAECEERIREMISSGATLGEAREKLNYHKLQRKA</sequence>